<dbReference type="InterPro" id="IPR051209">
    <property type="entry name" value="FAD-bind_Monooxygenase_sf"/>
</dbReference>
<dbReference type="EMBL" id="JAFJYH010000062">
    <property type="protein sequence ID" value="KAG4421642.1"/>
    <property type="molecule type" value="Genomic_DNA"/>
</dbReference>
<evidence type="ECO:0008006" key="4">
    <source>
        <dbReference type="Google" id="ProtNLM"/>
    </source>
</evidence>
<dbReference type="Gene3D" id="3.50.50.60">
    <property type="entry name" value="FAD/NAD(P)-binding domain"/>
    <property type="match status" value="1"/>
</dbReference>
<name>A0A8H7TL99_9HELO</name>
<proteinExistence type="inferred from homology"/>
<sequence length="291" mass="32750">MAEHIKDESLLKDFTAEFDIGCRRITPGDLYLKAIQEPNVDVHFAAVDKITEDSIIDTDGNSKKVDTIVCGTGFDVSYQPRFPVVGQNGVDLADKWKVCLEAYLGIAVPDMPFFVTFIGPSWPVENGSVMGPLNSVGEYAIKFIKKMQGEAIRSIVPKQDTTDAFNAHTQEFIKHTVWSSNCRAWYRNNETGRVNAVFPGSSLHYCQVIEEPRYEDYSITYQNKHNPWVYLSEWAFLGFGFAYEDVNKTKEGVDLTPYLSEEAIDPKWMAEVIKTGAVVADRKVDIPQPAN</sequence>
<comment type="similarity">
    <text evidence="1">Belongs to the FAD-binding monooxygenase family.</text>
</comment>
<dbReference type="PANTHER" id="PTHR42877">
    <property type="entry name" value="L-ORNITHINE N(5)-MONOOXYGENASE-RELATED"/>
    <property type="match status" value="1"/>
</dbReference>
<evidence type="ECO:0000256" key="1">
    <source>
        <dbReference type="ARBA" id="ARBA00010139"/>
    </source>
</evidence>
<evidence type="ECO:0000313" key="3">
    <source>
        <dbReference type="Proteomes" id="UP000664132"/>
    </source>
</evidence>
<dbReference type="PANTHER" id="PTHR42877:SF1">
    <property type="entry name" value="FAD-BINDING MONOOXYGENASE STCW"/>
    <property type="match status" value="1"/>
</dbReference>
<dbReference type="Proteomes" id="UP000664132">
    <property type="component" value="Unassembled WGS sequence"/>
</dbReference>
<keyword evidence="3" id="KW-1185">Reference proteome</keyword>
<protein>
    <recommendedName>
        <fullName evidence="4">Sterigmatocystin biosynthesis monooxygenase stcW</fullName>
    </recommendedName>
</protein>
<evidence type="ECO:0000313" key="2">
    <source>
        <dbReference type="EMBL" id="KAG4421642.1"/>
    </source>
</evidence>
<reference evidence="2" key="1">
    <citation type="submission" date="2021-02" db="EMBL/GenBank/DDBJ databases">
        <title>Genome sequence Cadophora malorum strain M34.</title>
        <authorList>
            <person name="Stefanovic E."/>
            <person name="Vu D."/>
            <person name="Scully C."/>
            <person name="Dijksterhuis J."/>
            <person name="Roader J."/>
            <person name="Houbraken J."/>
        </authorList>
    </citation>
    <scope>NUCLEOTIDE SEQUENCE</scope>
    <source>
        <strain evidence="2">M34</strain>
    </source>
</reference>
<dbReference type="SUPFAM" id="SSF51905">
    <property type="entry name" value="FAD/NAD(P)-binding domain"/>
    <property type="match status" value="1"/>
</dbReference>
<gene>
    <name evidence="2" type="ORF">IFR04_005261</name>
</gene>
<dbReference type="AlphaFoldDB" id="A0A8H7TL99"/>
<comment type="caution">
    <text evidence="2">The sequence shown here is derived from an EMBL/GenBank/DDBJ whole genome shotgun (WGS) entry which is preliminary data.</text>
</comment>
<dbReference type="InterPro" id="IPR036188">
    <property type="entry name" value="FAD/NAD-bd_sf"/>
</dbReference>
<accession>A0A8H7TL99</accession>
<dbReference type="OrthoDB" id="74360at2759"/>
<organism evidence="2 3">
    <name type="scientific">Cadophora malorum</name>
    <dbReference type="NCBI Taxonomy" id="108018"/>
    <lineage>
        <taxon>Eukaryota</taxon>
        <taxon>Fungi</taxon>
        <taxon>Dikarya</taxon>
        <taxon>Ascomycota</taxon>
        <taxon>Pezizomycotina</taxon>
        <taxon>Leotiomycetes</taxon>
        <taxon>Helotiales</taxon>
        <taxon>Ploettnerulaceae</taxon>
        <taxon>Cadophora</taxon>
    </lineage>
</organism>